<sequence length="111" mass="12010">MPLSVVRPRIAGGVPQSLNRKERQFGEALKSHPAVTNFVGGISLLAKHPSSNNNNNSNSNKPFKPVPIPVLIVAPRMRPFVRAALQCKRLEGTERTSASVGVIRACAEWDG</sequence>
<accession>A0A084WDQ9</accession>
<gene>
    <name evidence="1" type="ORF">ZHAS_00016462</name>
</gene>
<dbReference type="VEuPathDB" id="VectorBase:ASIC016462"/>
<protein>
    <submittedName>
        <fullName evidence="1 2">Uncharacterized protein</fullName>
    </submittedName>
</protein>
<keyword evidence="3" id="KW-1185">Reference proteome</keyword>
<reference evidence="2" key="2">
    <citation type="submission" date="2020-05" db="UniProtKB">
        <authorList>
            <consortium name="EnsemblMetazoa"/>
        </authorList>
    </citation>
    <scope>IDENTIFICATION</scope>
</reference>
<name>A0A084WDQ9_ANOSI</name>
<dbReference type="EnsemblMetazoa" id="ASIC016462-RA">
    <property type="protein sequence ID" value="ASIC016462-PA"/>
    <property type="gene ID" value="ASIC016462"/>
</dbReference>
<dbReference type="EMBL" id="ATLV01023054">
    <property type="status" value="NOT_ANNOTATED_CDS"/>
    <property type="molecule type" value="Genomic_DNA"/>
</dbReference>
<evidence type="ECO:0000313" key="3">
    <source>
        <dbReference type="Proteomes" id="UP000030765"/>
    </source>
</evidence>
<dbReference type="EMBL" id="KE525340">
    <property type="protein sequence ID" value="KFB48353.1"/>
    <property type="molecule type" value="Genomic_DNA"/>
</dbReference>
<organism evidence="1">
    <name type="scientific">Anopheles sinensis</name>
    <name type="common">Mosquito</name>
    <dbReference type="NCBI Taxonomy" id="74873"/>
    <lineage>
        <taxon>Eukaryota</taxon>
        <taxon>Metazoa</taxon>
        <taxon>Ecdysozoa</taxon>
        <taxon>Arthropoda</taxon>
        <taxon>Hexapoda</taxon>
        <taxon>Insecta</taxon>
        <taxon>Pterygota</taxon>
        <taxon>Neoptera</taxon>
        <taxon>Endopterygota</taxon>
        <taxon>Diptera</taxon>
        <taxon>Nematocera</taxon>
        <taxon>Culicoidea</taxon>
        <taxon>Culicidae</taxon>
        <taxon>Anophelinae</taxon>
        <taxon>Anopheles</taxon>
    </lineage>
</organism>
<dbReference type="AlphaFoldDB" id="A0A084WDQ9"/>
<evidence type="ECO:0000313" key="2">
    <source>
        <dbReference type="EnsemblMetazoa" id="ASIC016462-PA"/>
    </source>
</evidence>
<evidence type="ECO:0000313" key="1">
    <source>
        <dbReference type="EMBL" id="KFB48353.1"/>
    </source>
</evidence>
<dbReference type="Proteomes" id="UP000030765">
    <property type="component" value="Unassembled WGS sequence"/>
</dbReference>
<proteinExistence type="predicted"/>
<reference evidence="1 3" key="1">
    <citation type="journal article" date="2014" name="BMC Genomics">
        <title>Genome sequence of Anopheles sinensis provides insight into genetics basis of mosquito competence for malaria parasites.</title>
        <authorList>
            <person name="Zhou D."/>
            <person name="Zhang D."/>
            <person name="Ding G."/>
            <person name="Shi L."/>
            <person name="Hou Q."/>
            <person name="Ye Y."/>
            <person name="Xu Y."/>
            <person name="Zhou H."/>
            <person name="Xiong C."/>
            <person name="Li S."/>
            <person name="Yu J."/>
            <person name="Hong S."/>
            <person name="Yu X."/>
            <person name="Zou P."/>
            <person name="Chen C."/>
            <person name="Chang X."/>
            <person name="Wang W."/>
            <person name="Lv Y."/>
            <person name="Sun Y."/>
            <person name="Ma L."/>
            <person name="Shen B."/>
            <person name="Zhu C."/>
        </authorList>
    </citation>
    <scope>NUCLEOTIDE SEQUENCE [LARGE SCALE GENOMIC DNA]</scope>
</reference>